<dbReference type="InParanoid" id="A0A0R0KNB1"/>
<dbReference type="OMA" id="RYIWSEW"/>
<sequence length="204" mass="23135">MTSIESYLTNGYLNTKLDLIPGMENFRLKDLPDSIRTTNPNSFMVEFSFEVADNIHRASAIVLNTSDELESGVFSALSTMLPFVYRIGPFLSFLKSKSTEPLGIFSEGVCAGVPMLCWPFFADQPTSCRYIWSEWGIGIEIDTNVKREEVEKLVNELMMMVRKGKGMRLKAMELKNKAEEDTRPGGRSYINLDRVINEVLLKIK</sequence>
<dbReference type="InterPro" id="IPR002213">
    <property type="entry name" value="UDP_glucos_trans"/>
</dbReference>
<dbReference type="Gene3D" id="3.40.50.2000">
    <property type="entry name" value="Glycogen Phosphorylase B"/>
    <property type="match status" value="2"/>
</dbReference>
<dbReference type="SUPFAM" id="SSF53756">
    <property type="entry name" value="UDP-Glycosyltransferase/glycogen phosphorylase"/>
    <property type="match status" value="1"/>
</dbReference>
<evidence type="ECO:0000313" key="3">
    <source>
        <dbReference type="EMBL" id="KRH66219.1"/>
    </source>
</evidence>
<dbReference type="PANTHER" id="PTHR11926">
    <property type="entry name" value="GLUCOSYL/GLUCURONOSYL TRANSFERASES"/>
    <property type="match status" value="1"/>
</dbReference>
<dbReference type="PaxDb" id="3847-GLYMA03G22661.1"/>
<dbReference type="PANTHER" id="PTHR11926:SF1188">
    <property type="entry name" value="FAMILY PROTEIN, PUTATIVE-RELATED"/>
    <property type="match status" value="1"/>
</dbReference>
<dbReference type="GO" id="GO:0008194">
    <property type="term" value="F:UDP-glycosyltransferase activity"/>
    <property type="evidence" value="ECO:0007669"/>
    <property type="project" value="InterPro"/>
</dbReference>
<dbReference type="Gramene" id="KRH66219">
    <property type="protein sequence ID" value="KRH66219"/>
    <property type="gene ID" value="GLYMA_03G091400"/>
</dbReference>
<accession>A0A0R0KNB1</accession>
<reference evidence="3 4" key="1">
    <citation type="journal article" date="2010" name="Nature">
        <title>Genome sequence of the palaeopolyploid soybean.</title>
        <authorList>
            <person name="Schmutz J."/>
            <person name="Cannon S.B."/>
            <person name="Schlueter J."/>
            <person name="Ma J."/>
            <person name="Mitros T."/>
            <person name="Nelson W."/>
            <person name="Hyten D.L."/>
            <person name="Song Q."/>
            <person name="Thelen J.J."/>
            <person name="Cheng J."/>
            <person name="Xu D."/>
            <person name="Hellsten U."/>
            <person name="May G.D."/>
            <person name="Yu Y."/>
            <person name="Sakurai T."/>
            <person name="Umezawa T."/>
            <person name="Bhattacharyya M.K."/>
            <person name="Sandhu D."/>
            <person name="Valliyodan B."/>
            <person name="Lindquist E."/>
            <person name="Peto M."/>
            <person name="Grant D."/>
            <person name="Shu S."/>
            <person name="Goodstein D."/>
            <person name="Barry K."/>
            <person name="Futrell-Griggs M."/>
            <person name="Abernathy B."/>
            <person name="Du J."/>
            <person name="Tian Z."/>
            <person name="Zhu L."/>
            <person name="Gill N."/>
            <person name="Joshi T."/>
            <person name="Libault M."/>
            <person name="Sethuraman A."/>
            <person name="Zhang X.-C."/>
            <person name="Shinozaki K."/>
            <person name="Nguyen H.T."/>
            <person name="Wing R.A."/>
            <person name="Cregan P."/>
            <person name="Specht J."/>
            <person name="Grimwood J."/>
            <person name="Rokhsar D."/>
            <person name="Stacey G."/>
            <person name="Shoemaker R.C."/>
            <person name="Jackson S.A."/>
        </authorList>
    </citation>
    <scope>NUCLEOTIDE SEQUENCE</scope>
    <source>
        <strain evidence="4">cv. Williams 82</strain>
        <tissue evidence="3">Callus</tissue>
    </source>
</reference>
<name>A0A0R0KNB1_SOYBN</name>
<evidence type="ECO:0000256" key="1">
    <source>
        <dbReference type="ARBA" id="ARBA00009995"/>
    </source>
</evidence>
<dbReference type="Pfam" id="PF00201">
    <property type="entry name" value="UDPGT"/>
    <property type="match status" value="1"/>
</dbReference>
<dbReference type="EMBL" id="CM000836">
    <property type="protein sequence ID" value="KRH66219.1"/>
    <property type="molecule type" value="Genomic_DNA"/>
</dbReference>
<organism evidence="3">
    <name type="scientific">Glycine max</name>
    <name type="common">Soybean</name>
    <name type="synonym">Glycine hispida</name>
    <dbReference type="NCBI Taxonomy" id="3847"/>
    <lineage>
        <taxon>Eukaryota</taxon>
        <taxon>Viridiplantae</taxon>
        <taxon>Streptophyta</taxon>
        <taxon>Embryophyta</taxon>
        <taxon>Tracheophyta</taxon>
        <taxon>Spermatophyta</taxon>
        <taxon>Magnoliopsida</taxon>
        <taxon>eudicotyledons</taxon>
        <taxon>Gunneridae</taxon>
        <taxon>Pentapetalae</taxon>
        <taxon>rosids</taxon>
        <taxon>fabids</taxon>
        <taxon>Fabales</taxon>
        <taxon>Fabaceae</taxon>
        <taxon>Papilionoideae</taxon>
        <taxon>50 kb inversion clade</taxon>
        <taxon>NPAAA clade</taxon>
        <taxon>indigoferoid/millettioid clade</taxon>
        <taxon>Phaseoleae</taxon>
        <taxon>Glycine</taxon>
        <taxon>Glycine subgen. Soja</taxon>
    </lineage>
</organism>
<evidence type="ECO:0000256" key="2">
    <source>
        <dbReference type="ARBA" id="ARBA00022679"/>
    </source>
</evidence>
<dbReference type="Proteomes" id="UP000008827">
    <property type="component" value="Chromosome 3"/>
</dbReference>
<keyword evidence="2" id="KW-0808">Transferase</keyword>
<protein>
    <submittedName>
        <fullName evidence="3 4">Uncharacterized protein</fullName>
    </submittedName>
</protein>
<keyword evidence="5" id="KW-1185">Reference proteome</keyword>
<reference evidence="3" key="3">
    <citation type="submission" date="2018-07" db="EMBL/GenBank/DDBJ databases">
        <title>WGS assembly of Glycine max.</title>
        <authorList>
            <person name="Schmutz J."/>
            <person name="Cannon S."/>
            <person name="Schlueter J."/>
            <person name="Ma J."/>
            <person name="Mitros T."/>
            <person name="Nelson W."/>
            <person name="Hyten D."/>
            <person name="Song Q."/>
            <person name="Thelen J."/>
            <person name="Cheng J."/>
            <person name="Xu D."/>
            <person name="Hellsten U."/>
            <person name="May G."/>
            <person name="Yu Y."/>
            <person name="Sakurai T."/>
            <person name="Umezawa T."/>
            <person name="Bhattacharyya M."/>
            <person name="Sandhu D."/>
            <person name="Valliyodan B."/>
            <person name="Lindquist E."/>
            <person name="Peto M."/>
            <person name="Grant D."/>
            <person name="Shu S."/>
            <person name="Goodstein D."/>
            <person name="Barry K."/>
            <person name="Futrell-Griggs M."/>
            <person name="Abernathy B."/>
            <person name="Du J."/>
            <person name="Tian Z."/>
            <person name="Zhu L."/>
            <person name="Gill N."/>
            <person name="Joshi T."/>
            <person name="Libault M."/>
            <person name="Sethuraman A."/>
            <person name="Zhang X."/>
            <person name="Shinozaki K."/>
            <person name="Nguyen H."/>
            <person name="Wing R."/>
            <person name="Cregan P."/>
            <person name="Specht J."/>
            <person name="Grimwood J."/>
            <person name="Rokhsar D."/>
            <person name="Stacey G."/>
            <person name="Shoemaker R."/>
            <person name="Jackson S."/>
        </authorList>
    </citation>
    <scope>NUCLEOTIDE SEQUENCE</scope>
    <source>
        <tissue evidence="3">Callus</tissue>
    </source>
</reference>
<reference evidence="4" key="2">
    <citation type="submission" date="2018-02" db="UniProtKB">
        <authorList>
            <consortium name="EnsemblPlants"/>
        </authorList>
    </citation>
    <scope>IDENTIFICATION</scope>
    <source>
        <strain evidence="4">Williams 82</strain>
    </source>
</reference>
<dbReference type="SMR" id="A0A0R0KNB1"/>
<gene>
    <name evidence="3" type="ORF">GLYMA_03G091400</name>
</gene>
<proteinExistence type="inferred from homology"/>
<dbReference type="AlphaFoldDB" id="A0A0R0KNB1"/>
<comment type="similarity">
    <text evidence="1">Belongs to the UDP-glycosyltransferase family.</text>
</comment>
<evidence type="ECO:0000313" key="4">
    <source>
        <dbReference type="EnsemblPlants" id="KRH66219"/>
    </source>
</evidence>
<evidence type="ECO:0000313" key="5">
    <source>
        <dbReference type="Proteomes" id="UP000008827"/>
    </source>
</evidence>
<dbReference type="EnsemblPlants" id="KRH66219">
    <property type="protein sequence ID" value="KRH66219"/>
    <property type="gene ID" value="GLYMA_03G091400"/>
</dbReference>